<dbReference type="AlphaFoldDB" id="A0A8J2S6X9"/>
<comment type="caution">
    <text evidence="2">The sequence shown here is derived from an EMBL/GenBank/DDBJ whole genome shotgun (WGS) entry which is preliminary data.</text>
</comment>
<organism evidence="2 3">
    <name type="scientific">Pelagomonas calceolata</name>
    <dbReference type="NCBI Taxonomy" id="35677"/>
    <lineage>
        <taxon>Eukaryota</taxon>
        <taxon>Sar</taxon>
        <taxon>Stramenopiles</taxon>
        <taxon>Ochrophyta</taxon>
        <taxon>Pelagophyceae</taxon>
        <taxon>Pelagomonadales</taxon>
        <taxon>Pelagomonadaceae</taxon>
        <taxon>Pelagomonas</taxon>
    </lineage>
</organism>
<name>A0A8J2S6X9_9STRA</name>
<accession>A0A8J2S6X9</accession>
<dbReference type="Proteomes" id="UP000789595">
    <property type="component" value="Unassembled WGS sequence"/>
</dbReference>
<sequence length="244" mass="25618">MAMAFARMARQRHVVGPALLAASTIAFVPRATVCRGTTDRFFASQQGGSEEDDVARLRRENAELKSKLARQKEPEGGGFLDGLAKTFGFGKTEEEKALEKQKQQMDNAIDEVFKGGGLVGGLMGSLAKGVVGAAGKMFAETQGDMDSVLRAIENRLRDRLGDDVQCAMPMQQMYSSSSINGNVVKQVQLVTQAQGSRGSGVVRATASIDGAGNVSINSLDVDGSSVAGSVRGSSGGKNDVIIDV</sequence>
<proteinExistence type="predicted"/>
<keyword evidence="3" id="KW-1185">Reference proteome</keyword>
<protein>
    <submittedName>
        <fullName evidence="2">Uncharacterized protein</fullName>
    </submittedName>
</protein>
<feature type="coiled-coil region" evidence="1">
    <location>
        <begin position="54"/>
        <end position="111"/>
    </location>
</feature>
<keyword evidence="1" id="KW-0175">Coiled coil</keyword>
<evidence type="ECO:0000256" key="1">
    <source>
        <dbReference type="SAM" id="Coils"/>
    </source>
</evidence>
<evidence type="ECO:0000313" key="2">
    <source>
        <dbReference type="EMBL" id="CAH0364266.1"/>
    </source>
</evidence>
<dbReference type="EMBL" id="CAKKNE010000001">
    <property type="protein sequence ID" value="CAH0364266.1"/>
    <property type="molecule type" value="Genomic_DNA"/>
</dbReference>
<evidence type="ECO:0000313" key="3">
    <source>
        <dbReference type="Proteomes" id="UP000789595"/>
    </source>
</evidence>
<reference evidence="2" key="1">
    <citation type="submission" date="2021-11" db="EMBL/GenBank/DDBJ databases">
        <authorList>
            <consortium name="Genoscope - CEA"/>
            <person name="William W."/>
        </authorList>
    </citation>
    <scope>NUCLEOTIDE SEQUENCE</scope>
</reference>
<gene>
    <name evidence="2" type="ORF">PECAL_1P06210</name>
</gene>